<evidence type="ECO:0000259" key="8">
    <source>
        <dbReference type="Pfam" id="PF16874"/>
    </source>
</evidence>
<dbReference type="EC" id="3.2.1.22" evidence="2 5"/>
<keyword evidence="3 5" id="KW-0378">Hydrolase</keyword>
<gene>
    <name evidence="10" type="ORF">EHS25_002264</name>
</gene>
<feature type="binding site" evidence="7">
    <location>
        <position position="224"/>
    </location>
    <ligand>
        <name>substrate</name>
    </ligand>
</feature>
<dbReference type="InterPro" id="IPR013780">
    <property type="entry name" value="Glyco_hydro_b"/>
</dbReference>
<evidence type="ECO:0000256" key="7">
    <source>
        <dbReference type="PIRSR" id="PIRSR005536-2"/>
    </source>
</evidence>
<evidence type="ECO:0000259" key="9">
    <source>
        <dbReference type="Pfam" id="PF16875"/>
    </source>
</evidence>
<feature type="binding site" evidence="7">
    <location>
        <position position="553"/>
    </location>
    <ligand>
        <name>substrate</name>
    </ligand>
</feature>
<dbReference type="PRINTS" id="PR00743">
    <property type="entry name" value="GLHYDRLASE36"/>
</dbReference>
<dbReference type="Proteomes" id="UP000279259">
    <property type="component" value="Unassembled WGS sequence"/>
</dbReference>
<feature type="domain" description="Glycosyl hydrolase family 36 N-terminal" evidence="9">
    <location>
        <begin position="65"/>
        <end position="310"/>
    </location>
</feature>
<comment type="caution">
    <text evidence="10">The sequence shown here is derived from an EMBL/GenBank/DDBJ whole genome shotgun (WGS) entry which is preliminary data.</text>
</comment>
<dbReference type="PANTHER" id="PTHR43053">
    <property type="entry name" value="GLYCOSIDASE FAMILY 31"/>
    <property type="match status" value="1"/>
</dbReference>
<dbReference type="InterPro" id="IPR038417">
    <property type="entry name" value="Alpga-gal_N_sf"/>
</dbReference>
<dbReference type="InterPro" id="IPR002252">
    <property type="entry name" value="Glyco_hydro_36"/>
</dbReference>
<dbReference type="SUPFAM" id="SSF51445">
    <property type="entry name" value="(Trans)glycosidases"/>
    <property type="match status" value="1"/>
</dbReference>
<evidence type="ECO:0000256" key="6">
    <source>
        <dbReference type="PIRSR" id="PIRSR005536-1"/>
    </source>
</evidence>
<feature type="binding site" evidence="7">
    <location>
        <begin position="391"/>
        <end position="392"/>
    </location>
    <ligand>
        <name>substrate</name>
    </ligand>
</feature>
<dbReference type="PANTHER" id="PTHR43053:SF3">
    <property type="entry name" value="ALPHA-GALACTOSIDASE C-RELATED"/>
    <property type="match status" value="1"/>
</dbReference>
<evidence type="ECO:0000256" key="1">
    <source>
        <dbReference type="ARBA" id="ARBA00001255"/>
    </source>
</evidence>
<evidence type="ECO:0000256" key="2">
    <source>
        <dbReference type="ARBA" id="ARBA00012755"/>
    </source>
</evidence>
<dbReference type="InterPro" id="IPR013785">
    <property type="entry name" value="Aldolase_TIM"/>
</dbReference>
<dbReference type="CDD" id="cd14791">
    <property type="entry name" value="GH36"/>
    <property type="match status" value="1"/>
</dbReference>
<organism evidence="10 11">
    <name type="scientific">Saitozyma podzolica</name>
    <dbReference type="NCBI Taxonomy" id="1890683"/>
    <lineage>
        <taxon>Eukaryota</taxon>
        <taxon>Fungi</taxon>
        <taxon>Dikarya</taxon>
        <taxon>Basidiomycota</taxon>
        <taxon>Agaricomycotina</taxon>
        <taxon>Tremellomycetes</taxon>
        <taxon>Tremellales</taxon>
        <taxon>Trimorphomycetaceae</taxon>
        <taxon>Saitozyma</taxon>
    </lineage>
</organism>
<proteinExistence type="inferred from homology"/>
<evidence type="ECO:0000313" key="10">
    <source>
        <dbReference type="EMBL" id="RSH89152.1"/>
    </source>
</evidence>
<reference evidence="10 11" key="1">
    <citation type="submission" date="2018-11" db="EMBL/GenBank/DDBJ databases">
        <title>Genome sequence of Saitozyma podzolica DSM 27192.</title>
        <authorList>
            <person name="Aliyu H."/>
            <person name="Gorte O."/>
            <person name="Ochsenreither K."/>
        </authorList>
    </citation>
    <scope>NUCLEOTIDE SEQUENCE [LARGE SCALE GENOMIC DNA]</scope>
    <source>
        <strain evidence="10 11">DSM 27192</strain>
    </source>
</reference>
<feature type="binding site" evidence="7">
    <location>
        <begin position="511"/>
        <end position="515"/>
    </location>
    <ligand>
        <name>substrate</name>
    </ligand>
</feature>
<dbReference type="Gene3D" id="2.60.40.1180">
    <property type="entry name" value="Golgi alpha-mannosidase II"/>
    <property type="match status" value="1"/>
</dbReference>
<dbReference type="Pfam" id="PF16874">
    <property type="entry name" value="Glyco_hydro_36C"/>
    <property type="match status" value="1"/>
</dbReference>
<comment type="function">
    <text evidence="5">Hydrolyzes a variety of simple alpha-D-galactoside as well as more complex molecules such as oligosaccharides and polysaccharides.</text>
</comment>
<dbReference type="STRING" id="1890683.A0A427YDK9"/>
<dbReference type="InterPro" id="IPR050985">
    <property type="entry name" value="Alpha-glycosidase_related"/>
</dbReference>
<dbReference type="AlphaFoldDB" id="A0A427YDK9"/>
<dbReference type="Pfam" id="PF16875">
    <property type="entry name" value="Glyco_hydro_36N"/>
    <property type="match status" value="1"/>
</dbReference>
<dbReference type="Gene3D" id="2.70.98.60">
    <property type="entry name" value="alpha-galactosidase from lactobacil brevis"/>
    <property type="match status" value="1"/>
</dbReference>
<keyword evidence="11" id="KW-1185">Reference proteome</keyword>
<evidence type="ECO:0000256" key="4">
    <source>
        <dbReference type="ARBA" id="ARBA00023295"/>
    </source>
</evidence>
<comment type="similarity">
    <text evidence="5">Belongs to the glycosyl hydrolase.</text>
</comment>
<protein>
    <recommendedName>
        <fullName evidence="2 5">Alpha-galactosidase</fullName>
        <ecNumber evidence="2 5">3.2.1.22</ecNumber>
    </recommendedName>
</protein>
<dbReference type="FunFam" id="3.20.20.70:FF:000118">
    <property type="entry name" value="Alpha-galactosidase"/>
    <property type="match status" value="1"/>
</dbReference>
<evidence type="ECO:0000256" key="5">
    <source>
        <dbReference type="PIRNR" id="PIRNR005536"/>
    </source>
</evidence>
<feature type="domain" description="Glycosyl hydrolase family 36 C-terminal" evidence="8">
    <location>
        <begin position="677"/>
        <end position="749"/>
    </location>
</feature>
<feature type="active site" description="Proton donor" evidence="6">
    <location>
        <position position="575"/>
    </location>
</feature>
<dbReference type="GO" id="GO:0016052">
    <property type="term" value="P:carbohydrate catabolic process"/>
    <property type="evidence" value="ECO:0007669"/>
    <property type="project" value="InterPro"/>
</dbReference>
<evidence type="ECO:0000256" key="3">
    <source>
        <dbReference type="ARBA" id="ARBA00022801"/>
    </source>
</evidence>
<feature type="binding site" evidence="7">
    <location>
        <position position="478"/>
    </location>
    <ligand>
        <name>substrate</name>
    </ligand>
</feature>
<dbReference type="InterPro" id="IPR031704">
    <property type="entry name" value="Glyco_hydro_36_N"/>
</dbReference>
<dbReference type="OrthoDB" id="5795902at2759"/>
<name>A0A427YDK9_9TREE</name>
<dbReference type="EMBL" id="RSCD01000014">
    <property type="protein sequence ID" value="RSH89152.1"/>
    <property type="molecule type" value="Genomic_DNA"/>
</dbReference>
<dbReference type="Pfam" id="PF02065">
    <property type="entry name" value="Melibiase"/>
    <property type="match status" value="1"/>
</dbReference>
<dbReference type="PIRSF" id="PIRSF005536">
    <property type="entry name" value="Agal"/>
    <property type="match status" value="1"/>
</dbReference>
<comment type="catalytic activity">
    <reaction evidence="1 5">
        <text>Hydrolysis of terminal, non-reducing alpha-D-galactose residues in alpha-D-galactosides, including galactose oligosaccharides, galactomannans and galactolipids.</text>
        <dbReference type="EC" id="3.2.1.22"/>
    </reaction>
</comment>
<dbReference type="InterPro" id="IPR031705">
    <property type="entry name" value="Glyco_hydro_36_C"/>
</dbReference>
<dbReference type="Gene3D" id="3.20.20.70">
    <property type="entry name" value="Aldolase class I"/>
    <property type="match status" value="1"/>
</dbReference>
<keyword evidence="4 5" id="KW-0326">Glycosidase</keyword>
<feature type="binding site" evidence="7">
    <location>
        <position position="575"/>
    </location>
    <ligand>
        <name>substrate</name>
    </ligand>
</feature>
<sequence length="755" mass="83838">MTIALPSSCLSVVNNANGTALPDKPGVAKANGTSRHVRGIAIHEDLRFTLSSTLAEYRLHVDESGDLIHDHFGPPVGDLPPKSDIIVRAGWGTEFSTRTREFPDSGRGDFRLPAFHLRHSDGSTVTHLKYRGHHAMDGKPPIPGLPSTFGNPSEVSTLVMRLEDDITQIGADLRYSVFHNFGAIVRSFVITNHGTETIAVERAASFSLDVPSENWELLQLSGDWGRENKRVRRPITLGSQGFHNSTGFTSHYHNPFFGLVDASTTENAGRALGFSLVYSGSYAVDVEKTSFGRTRAQIGLNPLHLSLSLAPGESFHSPECVGVYSNSGLGGMSRTYHRLYRNHLSMSHHTHRARPPLINSWEAFYTDFDSKRLLNLAGLSSQLGFKLMVLDDGWFGNKYPRTDVTAGLGDWIPTSERFPEGWDEFIRRVRSLQVGSSDSKLKFGLWVEPEMVNPHSELFDKHPDWVLSAGRHERSVKRDQLVLNLGLAPVQEYILEFMSDLLASGDIEYIKWDCNRCIHEAPSPSDSHGYVLGLYRIAETLNSRFPEVLFEGCASGGGRFDPGLLHYWPQTWTSDNTDALDRLSIQFGTTLVYPASAMGCHVSACPNEQSGRVTPFEFRAHVAMMGGSFGFELDPAKLEERERQQIPKWLALSEKVSKVTLEADLYRLADPEESNYPAALYMSHDGSLGVLFAFCLRAVKRMDCGPLRLQGLDPQATYDVDEERWTGAALMEAGLSLCWACKAFQSRLFAVVAIQ</sequence>
<accession>A0A427YDK9</accession>
<evidence type="ECO:0000313" key="11">
    <source>
        <dbReference type="Proteomes" id="UP000279259"/>
    </source>
</evidence>
<dbReference type="GO" id="GO:0004557">
    <property type="term" value="F:alpha-galactosidase activity"/>
    <property type="evidence" value="ECO:0007669"/>
    <property type="project" value="UniProtKB-UniRule"/>
</dbReference>
<dbReference type="InterPro" id="IPR017853">
    <property type="entry name" value="GH"/>
</dbReference>
<feature type="active site" description="Nucleophile" evidence="6">
    <location>
        <position position="513"/>
    </location>
</feature>